<accession>A0A6A6WJU4</accession>
<feature type="compositionally biased region" description="Polar residues" evidence="2">
    <location>
        <begin position="231"/>
        <end position="256"/>
    </location>
</feature>
<keyword evidence="1" id="KW-0539">Nucleus</keyword>
<dbReference type="CDD" id="cd12148">
    <property type="entry name" value="fungal_TF_MHR"/>
    <property type="match status" value="1"/>
</dbReference>
<dbReference type="GO" id="GO:0008270">
    <property type="term" value="F:zinc ion binding"/>
    <property type="evidence" value="ECO:0007669"/>
    <property type="project" value="InterPro"/>
</dbReference>
<feature type="compositionally biased region" description="Polar residues" evidence="2">
    <location>
        <begin position="846"/>
        <end position="860"/>
    </location>
</feature>
<dbReference type="PROSITE" id="PS00463">
    <property type="entry name" value="ZN2_CY6_FUNGAL_1"/>
    <property type="match status" value="1"/>
</dbReference>
<dbReference type="InterPro" id="IPR001138">
    <property type="entry name" value="Zn2Cys6_DnaBD"/>
</dbReference>
<feature type="region of interest" description="Disordered" evidence="2">
    <location>
        <begin position="75"/>
        <end position="172"/>
    </location>
</feature>
<protein>
    <recommendedName>
        <fullName evidence="3">Zn(2)-C6 fungal-type domain-containing protein</fullName>
    </recommendedName>
</protein>
<dbReference type="Proteomes" id="UP000799437">
    <property type="component" value="Unassembled WGS sequence"/>
</dbReference>
<dbReference type="FunFam" id="4.10.240.10:FF:000012">
    <property type="entry name" value="C6 transcription factor"/>
    <property type="match status" value="1"/>
</dbReference>
<dbReference type="GO" id="GO:0045944">
    <property type="term" value="P:positive regulation of transcription by RNA polymerase II"/>
    <property type="evidence" value="ECO:0007669"/>
    <property type="project" value="TreeGrafter"/>
</dbReference>
<dbReference type="InterPro" id="IPR036864">
    <property type="entry name" value="Zn2-C6_fun-type_DNA-bd_sf"/>
</dbReference>
<evidence type="ECO:0000313" key="5">
    <source>
        <dbReference type="Proteomes" id="UP000799437"/>
    </source>
</evidence>
<dbReference type="EMBL" id="ML996565">
    <property type="protein sequence ID" value="KAF2762560.1"/>
    <property type="molecule type" value="Genomic_DNA"/>
</dbReference>
<dbReference type="RefSeq" id="XP_033605011.1">
    <property type="nucleotide sequence ID" value="XM_033746253.1"/>
</dbReference>
<dbReference type="Gene3D" id="4.10.240.10">
    <property type="entry name" value="Zn(2)-C6 fungal-type DNA-binding domain"/>
    <property type="match status" value="1"/>
</dbReference>
<evidence type="ECO:0000259" key="3">
    <source>
        <dbReference type="PROSITE" id="PS50048"/>
    </source>
</evidence>
<dbReference type="PANTHER" id="PTHR31644">
    <property type="entry name" value="TRANSCRIPTIONAL ACTIVATOR ARO80-RELATED"/>
    <property type="match status" value="1"/>
</dbReference>
<reference evidence="4" key="1">
    <citation type="journal article" date="2020" name="Stud. Mycol.">
        <title>101 Dothideomycetes genomes: a test case for predicting lifestyles and emergence of pathogens.</title>
        <authorList>
            <person name="Haridas S."/>
            <person name="Albert R."/>
            <person name="Binder M."/>
            <person name="Bloem J."/>
            <person name="Labutti K."/>
            <person name="Salamov A."/>
            <person name="Andreopoulos B."/>
            <person name="Baker S."/>
            <person name="Barry K."/>
            <person name="Bills G."/>
            <person name="Bluhm B."/>
            <person name="Cannon C."/>
            <person name="Castanera R."/>
            <person name="Culley D."/>
            <person name="Daum C."/>
            <person name="Ezra D."/>
            <person name="Gonzalez J."/>
            <person name="Henrissat B."/>
            <person name="Kuo A."/>
            <person name="Liang C."/>
            <person name="Lipzen A."/>
            <person name="Lutzoni F."/>
            <person name="Magnuson J."/>
            <person name="Mondo S."/>
            <person name="Nolan M."/>
            <person name="Ohm R."/>
            <person name="Pangilinan J."/>
            <person name="Park H.-J."/>
            <person name="Ramirez L."/>
            <person name="Alfaro M."/>
            <person name="Sun H."/>
            <person name="Tritt A."/>
            <person name="Yoshinaga Y."/>
            <person name="Zwiers L.-H."/>
            <person name="Turgeon B."/>
            <person name="Goodwin S."/>
            <person name="Spatafora J."/>
            <person name="Crous P."/>
            <person name="Grigoriev I."/>
        </authorList>
    </citation>
    <scope>NUCLEOTIDE SEQUENCE</scope>
    <source>
        <strain evidence="4">CBS 121739</strain>
    </source>
</reference>
<feature type="compositionally biased region" description="Acidic residues" evidence="2">
    <location>
        <begin position="88"/>
        <end position="98"/>
    </location>
</feature>
<dbReference type="SUPFAM" id="SSF57701">
    <property type="entry name" value="Zn2/Cys6 DNA-binding domain"/>
    <property type="match status" value="1"/>
</dbReference>
<keyword evidence="5" id="KW-1185">Reference proteome</keyword>
<sequence>MAAYQTSSGSSEPPQTAATAGAQSSGPRSGPAPHTRTYQACIPCRRRKVRCDLGPVDNPHDPPCTRCRRESKECYFSATRRKRKTSEDADEDDGEVSDYEVRNGRKKARPSHSLTPTAQHVAPMLETPMYVPNNIPRPLTPGGSLGRPQPLRRPTQDGSRPPFPKVEDDDIHSPEPQVVLQDREVFNGHDALNLLFEAAGRNGDIEQHHRTGSSGSMNMHRPRNSGGISPGTASLTSPRTVGSKSAATTGPTSGNIPRSAGPDMTYGLEESLDNVTYQKALRSWSRLKFVRGGLFTAQEGIAYIDYFYEHLSPLTPIIVPDYQEHSTHPKLLADEPVLLVTLLTITSRYMKLPGPGSVSRPYQIHMKLWDYLQSMLSRLIWGQEQFGGGFCGAGGQPSNEINPLTRKGLRTLGAVESLMLLTEWHPRALHFPPNNDDDELLLPDQTPSSPDVSDAGLLQSDLLKGVGGGRIDAWLEPCWRSDRICWMLLGIAMSLAFEIGVFNEASDQEYLSENISRPVSQEEAQTYIRRKNQLKTLLVVYSTQTSGRLGLTAMLPRMEGNSSIAKAPALSQLATYTAAQMTSPSVFRPAAAELMPQSPTPTHGMNRHAIQDRVVRYWSDVAKTFEAGNLQLFATRRQTRELISSGRYVEVLEYFRPILHAWRREFDSCTAIPPRMRCVLIIEIEYSRVYINSLALQAVIDRCTHNAPKNRNGANTADGGAIPFSVLQQWTGNDRQYVDETIEGCRTVLSLVVDHLLPNDALKHAPVRTFFRIVSVAIILLKTFALGASERDVSNSLGLMDRASEALAGCIVDDVHVGNRFAELLSSLTQRIKNGFVRLPSGGGNDSSRGATPGSQQVGREQTPMMPPPPVRSNSVGWTGYTNNHSLPMMGSQSPSMQNISGWATPNNQTNPLYGISTETYDPTSNNAATIVPPPTYSSGYEQSNFNNVQQNAFPFSVDSASDAYDSGAWLALPLDNLVNSNGADVTQTAYGTEIGGYDMLDVLLAGDMGPY</sequence>
<dbReference type="GO" id="GO:0000981">
    <property type="term" value="F:DNA-binding transcription factor activity, RNA polymerase II-specific"/>
    <property type="evidence" value="ECO:0007669"/>
    <property type="project" value="InterPro"/>
</dbReference>
<feature type="region of interest" description="Disordered" evidence="2">
    <location>
        <begin position="435"/>
        <end position="455"/>
    </location>
</feature>
<feature type="region of interest" description="Disordered" evidence="2">
    <location>
        <begin position="1"/>
        <end position="39"/>
    </location>
</feature>
<feature type="region of interest" description="Disordered" evidence="2">
    <location>
        <begin position="203"/>
        <end position="262"/>
    </location>
</feature>
<dbReference type="SMART" id="SM00066">
    <property type="entry name" value="GAL4"/>
    <property type="match status" value="1"/>
</dbReference>
<dbReference type="GO" id="GO:0005634">
    <property type="term" value="C:nucleus"/>
    <property type="evidence" value="ECO:0007669"/>
    <property type="project" value="TreeGrafter"/>
</dbReference>
<evidence type="ECO:0000313" key="4">
    <source>
        <dbReference type="EMBL" id="KAF2762560.1"/>
    </source>
</evidence>
<feature type="domain" description="Zn(2)-C6 fungal-type" evidence="3">
    <location>
        <begin position="40"/>
        <end position="76"/>
    </location>
</feature>
<dbReference type="PROSITE" id="PS50048">
    <property type="entry name" value="ZN2_CY6_FUNGAL_2"/>
    <property type="match status" value="1"/>
</dbReference>
<organism evidence="4 5">
    <name type="scientific">Pseudovirgaria hyperparasitica</name>
    <dbReference type="NCBI Taxonomy" id="470096"/>
    <lineage>
        <taxon>Eukaryota</taxon>
        <taxon>Fungi</taxon>
        <taxon>Dikarya</taxon>
        <taxon>Ascomycota</taxon>
        <taxon>Pezizomycotina</taxon>
        <taxon>Dothideomycetes</taxon>
        <taxon>Dothideomycetes incertae sedis</taxon>
        <taxon>Acrospermales</taxon>
        <taxon>Acrospermaceae</taxon>
        <taxon>Pseudovirgaria</taxon>
    </lineage>
</organism>
<dbReference type="Pfam" id="PF00172">
    <property type="entry name" value="Zn_clus"/>
    <property type="match status" value="1"/>
</dbReference>
<feature type="region of interest" description="Disordered" evidence="2">
    <location>
        <begin position="837"/>
        <end position="905"/>
    </location>
</feature>
<gene>
    <name evidence="4" type="ORF">EJ05DRAFT_495439</name>
</gene>
<name>A0A6A6WJU4_9PEZI</name>
<dbReference type="OrthoDB" id="2262349at2759"/>
<dbReference type="GO" id="GO:0009074">
    <property type="term" value="P:aromatic amino acid family catabolic process"/>
    <property type="evidence" value="ECO:0007669"/>
    <property type="project" value="TreeGrafter"/>
</dbReference>
<feature type="compositionally biased region" description="Polar residues" evidence="2">
    <location>
        <begin position="1"/>
        <end position="27"/>
    </location>
</feature>
<evidence type="ECO:0000256" key="2">
    <source>
        <dbReference type="SAM" id="MobiDB-lite"/>
    </source>
</evidence>
<feature type="compositionally biased region" description="Polar residues" evidence="2">
    <location>
        <begin position="872"/>
        <end position="905"/>
    </location>
</feature>
<proteinExistence type="predicted"/>
<dbReference type="AlphaFoldDB" id="A0A6A6WJU4"/>
<dbReference type="GeneID" id="54487307"/>
<dbReference type="CDD" id="cd00067">
    <property type="entry name" value="GAL4"/>
    <property type="match status" value="1"/>
</dbReference>
<dbReference type="InterPro" id="IPR052780">
    <property type="entry name" value="AAA_Catabolism_Regulators"/>
</dbReference>
<dbReference type="PANTHER" id="PTHR31644:SF2">
    <property type="entry name" value="TRANSCRIPTIONAL ACTIVATOR ARO80-RELATED"/>
    <property type="match status" value="1"/>
</dbReference>
<evidence type="ECO:0000256" key="1">
    <source>
        <dbReference type="ARBA" id="ARBA00023242"/>
    </source>
</evidence>